<comment type="subcellular location">
    <subcellularLocation>
        <location evidence="1">Membrane</location>
        <topology evidence="1">Multi-pass membrane protein</topology>
    </subcellularLocation>
</comment>
<feature type="region of interest" description="Disordered" evidence="5">
    <location>
        <begin position="223"/>
        <end position="248"/>
    </location>
</feature>
<evidence type="ECO:0000256" key="3">
    <source>
        <dbReference type="ARBA" id="ARBA00022989"/>
    </source>
</evidence>
<gene>
    <name evidence="8" type="ORF">BD324DRAFT_613370</name>
</gene>
<sequence length="1058" mass="118104">MTAVMDADAVLSWRRKVWRLTGTTISAFLCFTFVVIRPWGSLGGQYSYLTFTALNLFFFPLGGIIYQVELTILGLLGCLFGLGISCATLAVSAWCGTHYGPDSNQSRAVIGTGLALLSLICGFLRSYSPRLTLASRISLFFPIFVLTGNTDITMMHSSYFTEVFFVPLFAAIFALIPTFLFAFRPSSPRVGTLLIDSLDTIGQLLPLTISLVVHLDNANGEIQDHFTDSNNDAEAEKQSPEPNSNRLKQDFLVRRLRHDMERLSPVYTSLTHEITRSRSSPLALRPLISSLKRMTRNPLLGPGSHVPGERIQSAIDKAYASVSVPPSVPQTPRQSHFSIHPSDSMPILERGNAGTFSPVDLARGMQASLSLPRHMRFDLYPVRDRTSIRPVNTHSRLMEAAKHLVETITKSLRRASEEVSGVYGWKHDKGDGDQASLQEIKSDLEFALAALQVTLAGLLDGSEGLPLQGHEQSASTSGSPSRTLSFADLQQAHHHKLHGLPVPDRELFHTAFYMTALLDCANDVIGFLSVAIEICSHAEARMIWHFPRFNLGWLPQTAADTSNRMADQSINTSGDSNDKSIDATHEPACLDGMDFVTSVLRGEKRIRKQDQSFKTRITRAWRRIWDHPQVLKGRVRASRFLHSIRHSRHILFSVKMALGVSLISLAGFLPPSTPGRQWFDTYRGAWAVISYTYVLETHTGATLRVGLLRLLGTFIGAVTAFILDLICRDRPWPMVVLLTACSVPLSYGILFSSIPQLPTVTAITLPPLVFIHFLGLDRDQSSFELAYTRFIDITIGIIAAILIGSLIWPNHARVRYFSDVSLTLDRITEYYLCMSRDNLRSSLVYHGDAKRYDRLEAEVRKHILRSRSLVNIQRNEVSLLPRPIKLYSEILDCSERLIDTLVEVRVLRFSVPRKETVLDVLPLRRELVSAILINLWALGQSFRSRSPLPQFLPSPHVPLKGIMEAVDEHAKTFKRYKTEGDQEGESHCASPGGHREELAILYGMAENDALVELCNLLDELIAAAHALFGTRTFLDIAQDSWQPRNHRESAGSTVHAQD</sequence>
<feature type="transmembrane region" description="Helical" evidence="6">
    <location>
        <begin position="106"/>
        <end position="127"/>
    </location>
</feature>
<comment type="caution">
    <text evidence="8">The sequence shown here is derived from an EMBL/GenBank/DDBJ whole genome shotgun (WGS) entry which is preliminary data.</text>
</comment>
<evidence type="ECO:0000256" key="6">
    <source>
        <dbReference type="SAM" id="Phobius"/>
    </source>
</evidence>
<dbReference type="Pfam" id="PF13515">
    <property type="entry name" value="FUSC_2"/>
    <property type="match status" value="1"/>
</dbReference>
<dbReference type="InterPro" id="IPR049453">
    <property type="entry name" value="Memb_transporter_dom"/>
</dbReference>
<evidence type="ECO:0000256" key="2">
    <source>
        <dbReference type="ARBA" id="ARBA00022692"/>
    </source>
</evidence>
<name>A0A1Y1UV94_9TREE</name>
<dbReference type="InParanoid" id="A0A1Y1UV94"/>
<feature type="transmembrane region" description="Helical" evidence="6">
    <location>
        <begin position="734"/>
        <end position="751"/>
    </location>
</feature>
<accession>A0A1Y1UV94</accession>
<evidence type="ECO:0000256" key="5">
    <source>
        <dbReference type="SAM" id="MobiDB-lite"/>
    </source>
</evidence>
<evidence type="ECO:0000256" key="1">
    <source>
        <dbReference type="ARBA" id="ARBA00004141"/>
    </source>
</evidence>
<reference evidence="8 9" key="1">
    <citation type="submission" date="2017-03" db="EMBL/GenBank/DDBJ databases">
        <title>Widespread Adenine N6-methylation of Active Genes in Fungi.</title>
        <authorList>
            <consortium name="DOE Joint Genome Institute"/>
            <person name="Mondo S.J."/>
            <person name="Dannebaum R.O."/>
            <person name="Kuo R.C."/>
            <person name="Louie K.B."/>
            <person name="Bewick A.J."/>
            <person name="Labutti K."/>
            <person name="Haridas S."/>
            <person name="Kuo A."/>
            <person name="Salamov A."/>
            <person name="Ahrendt S.R."/>
            <person name="Lau R."/>
            <person name="Bowen B.P."/>
            <person name="Lipzen A."/>
            <person name="Sullivan W."/>
            <person name="Andreopoulos W.B."/>
            <person name="Clum A."/>
            <person name="Lindquist E."/>
            <person name="Daum C."/>
            <person name="Northen T.R."/>
            <person name="Ramamoorthy G."/>
            <person name="Schmitz R.J."/>
            <person name="Gryganskyi A."/>
            <person name="Culley D."/>
            <person name="Magnuson J."/>
            <person name="James T.Y."/>
            <person name="O'Malley M.A."/>
            <person name="Stajich J.E."/>
            <person name="Spatafora J.W."/>
            <person name="Visel A."/>
            <person name="Grigoriev I.V."/>
        </authorList>
    </citation>
    <scope>NUCLEOTIDE SEQUENCE [LARGE SCALE GENOMIC DNA]</scope>
    <source>
        <strain evidence="8 9">NRRL Y-17943</strain>
    </source>
</reference>
<proteinExistence type="predicted"/>
<keyword evidence="2 6" id="KW-0812">Transmembrane</keyword>
<dbReference type="RefSeq" id="XP_021874814.1">
    <property type="nucleotide sequence ID" value="XM_022014489.1"/>
</dbReference>
<organism evidence="8 9">
    <name type="scientific">Kockovaella imperatae</name>
    <dbReference type="NCBI Taxonomy" id="4999"/>
    <lineage>
        <taxon>Eukaryota</taxon>
        <taxon>Fungi</taxon>
        <taxon>Dikarya</taxon>
        <taxon>Basidiomycota</taxon>
        <taxon>Agaricomycotina</taxon>
        <taxon>Tremellomycetes</taxon>
        <taxon>Tremellales</taxon>
        <taxon>Cuniculitremaceae</taxon>
        <taxon>Kockovaella</taxon>
    </lineage>
</organism>
<feature type="transmembrane region" description="Helical" evidence="6">
    <location>
        <begin position="787"/>
        <end position="808"/>
    </location>
</feature>
<feature type="transmembrane region" description="Helical" evidence="6">
    <location>
        <begin position="757"/>
        <end position="775"/>
    </location>
</feature>
<feature type="transmembrane region" description="Helical" evidence="6">
    <location>
        <begin position="20"/>
        <end position="40"/>
    </location>
</feature>
<feature type="transmembrane region" description="Helical" evidence="6">
    <location>
        <begin position="139"/>
        <end position="157"/>
    </location>
</feature>
<dbReference type="PANTHER" id="PTHR47804">
    <property type="entry name" value="60S RIBOSOMAL PROTEIN L19"/>
    <property type="match status" value="1"/>
</dbReference>
<evidence type="ECO:0000259" key="7">
    <source>
        <dbReference type="Pfam" id="PF13515"/>
    </source>
</evidence>
<dbReference type="GO" id="GO:0016020">
    <property type="term" value="C:membrane"/>
    <property type="evidence" value="ECO:0007669"/>
    <property type="project" value="UniProtKB-SubCell"/>
</dbReference>
<evidence type="ECO:0000313" key="9">
    <source>
        <dbReference type="Proteomes" id="UP000193218"/>
    </source>
</evidence>
<keyword evidence="9" id="KW-1185">Reference proteome</keyword>
<feature type="transmembrane region" description="Helical" evidence="6">
    <location>
        <begin position="46"/>
        <end position="66"/>
    </location>
</feature>
<evidence type="ECO:0000313" key="8">
    <source>
        <dbReference type="EMBL" id="ORX41135.1"/>
    </source>
</evidence>
<dbReference type="GeneID" id="33556297"/>
<protein>
    <submittedName>
        <fullName evidence="8">Fusaric acid resistance protein family-domain-containing protein</fullName>
    </submittedName>
</protein>
<keyword evidence="3 6" id="KW-1133">Transmembrane helix</keyword>
<feature type="transmembrane region" description="Helical" evidence="6">
    <location>
        <begin position="73"/>
        <end position="94"/>
    </location>
</feature>
<feature type="domain" description="Integral membrane bound transporter" evidence="7">
    <location>
        <begin position="677"/>
        <end position="803"/>
    </location>
</feature>
<dbReference type="STRING" id="4999.A0A1Y1UV94"/>
<evidence type="ECO:0000256" key="4">
    <source>
        <dbReference type="ARBA" id="ARBA00023136"/>
    </source>
</evidence>
<dbReference type="Proteomes" id="UP000193218">
    <property type="component" value="Unassembled WGS sequence"/>
</dbReference>
<dbReference type="FunCoup" id="A0A1Y1UV94">
    <property type="interactions" value="13"/>
</dbReference>
<dbReference type="AlphaFoldDB" id="A0A1Y1UV94"/>
<dbReference type="PANTHER" id="PTHR47804:SF3">
    <property type="entry name" value="PROTEIN BRE4"/>
    <property type="match status" value="1"/>
</dbReference>
<dbReference type="InterPro" id="IPR052430">
    <property type="entry name" value="IVT-Associated"/>
</dbReference>
<keyword evidence="4 6" id="KW-0472">Membrane</keyword>
<feature type="transmembrane region" description="Helical" evidence="6">
    <location>
        <begin position="649"/>
        <end position="669"/>
    </location>
</feature>
<dbReference type="EMBL" id="NBSH01000001">
    <property type="protein sequence ID" value="ORX41135.1"/>
    <property type="molecule type" value="Genomic_DNA"/>
</dbReference>
<feature type="transmembrane region" description="Helical" evidence="6">
    <location>
        <begin position="707"/>
        <end position="727"/>
    </location>
</feature>
<dbReference type="OrthoDB" id="68611at2759"/>
<feature type="transmembrane region" description="Helical" evidence="6">
    <location>
        <begin position="163"/>
        <end position="183"/>
    </location>
</feature>